<sequence length="136" mass="14016">MTTTRIPLIAAIVCLPLITACAIFSTEREFDGAQMFMANCASCHGRDATGSVAMGLNLTPPASDLTTISARNGGNFPWNSVLSTIDGFGQGGHNGAMPAFGEGDLGEPVLIERDGASIPVPAGLLALGTYVFSLQK</sequence>
<protein>
    <submittedName>
        <fullName evidence="6">Cytochrome C family protein</fullName>
    </submittedName>
</protein>
<dbReference type="PROSITE" id="PS51257">
    <property type="entry name" value="PROKAR_LIPOPROTEIN"/>
    <property type="match status" value="1"/>
</dbReference>
<evidence type="ECO:0000259" key="5">
    <source>
        <dbReference type="PROSITE" id="PS51007"/>
    </source>
</evidence>
<organism evidence="6 7">
    <name type="scientific">Ketogulonicigenium robustum</name>
    <dbReference type="NCBI Taxonomy" id="92947"/>
    <lineage>
        <taxon>Bacteria</taxon>
        <taxon>Pseudomonadati</taxon>
        <taxon>Pseudomonadota</taxon>
        <taxon>Alphaproteobacteria</taxon>
        <taxon>Rhodobacterales</taxon>
        <taxon>Roseobacteraceae</taxon>
        <taxon>Ketogulonicigenium</taxon>
    </lineage>
</organism>
<dbReference type="Gene3D" id="1.10.760.10">
    <property type="entry name" value="Cytochrome c-like domain"/>
    <property type="match status" value="1"/>
</dbReference>
<dbReference type="Proteomes" id="UP000242447">
    <property type="component" value="Chromosome"/>
</dbReference>
<feature type="domain" description="Cytochrome c" evidence="5">
    <location>
        <begin position="27"/>
        <end position="135"/>
    </location>
</feature>
<dbReference type="GO" id="GO:0046872">
    <property type="term" value="F:metal ion binding"/>
    <property type="evidence" value="ECO:0007669"/>
    <property type="project" value="UniProtKB-KW"/>
</dbReference>
<dbReference type="STRING" id="92947.BVG79_00631"/>
<dbReference type="OrthoDB" id="5514238at2"/>
<dbReference type="InterPro" id="IPR009056">
    <property type="entry name" value="Cyt_c-like_dom"/>
</dbReference>
<dbReference type="SUPFAM" id="SSF46626">
    <property type="entry name" value="Cytochrome c"/>
    <property type="match status" value="1"/>
</dbReference>
<keyword evidence="1 4" id="KW-0349">Heme</keyword>
<accession>A0A1W6NXU4</accession>
<proteinExistence type="predicted"/>
<dbReference type="KEGG" id="kro:BVG79_00631"/>
<gene>
    <name evidence="6" type="ORF">BVG79_00631</name>
</gene>
<evidence type="ECO:0000256" key="3">
    <source>
        <dbReference type="ARBA" id="ARBA00023004"/>
    </source>
</evidence>
<keyword evidence="2 4" id="KW-0479">Metal-binding</keyword>
<dbReference type="EMBL" id="CP019937">
    <property type="protein sequence ID" value="ARO13983.1"/>
    <property type="molecule type" value="Genomic_DNA"/>
</dbReference>
<evidence type="ECO:0000256" key="1">
    <source>
        <dbReference type="ARBA" id="ARBA00022617"/>
    </source>
</evidence>
<dbReference type="RefSeq" id="WP_085785605.1">
    <property type="nucleotide sequence ID" value="NZ_CP019937.1"/>
</dbReference>
<evidence type="ECO:0000313" key="6">
    <source>
        <dbReference type="EMBL" id="ARO13983.1"/>
    </source>
</evidence>
<dbReference type="GO" id="GO:0009055">
    <property type="term" value="F:electron transfer activity"/>
    <property type="evidence" value="ECO:0007669"/>
    <property type="project" value="InterPro"/>
</dbReference>
<dbReference type="GO" id="GO:0020037">
    <property type="term" value="F:heme binding"/>
    <property type="evidence" value="ECO:0007669"/>
    <property type="project" value="InterPro"/>
</dbReference>
<dbReference type="InterPro" id="IPR036909">
    <property type="entry name" value="Cyt_c-like_dom_sf"/>
</dbReference>
<name>A0A1W6NXU4_9RHOB</name>
<dbReference type="AlphaFoldDB" id="A0A1W6NXU4"/>
<keyword evidence="7" id="KW-1185">Reference proteome</keyword>
<reference evidence="6 7" key="1">
    <citation type="submission" date="2017-02" db="EMBL/GenBank/DDBJ databases">
        <title>Ketogulonicigenium robustum SPU B003 Genome sequencing and assembly.</title>
        <authorList>
            <person name="Li Y."/>
            <person name="Liu L."/>
            <person name="Wang C."/>
            <person name="Zhang M."/>
            <person name="Zhang T."/>
            <person name="Zhang Y."/>
        </authorList>
    </citation>
    <scope>NUCLEOTIDE SEQUENCE [LARGE SCALE GENOMIC DNA]</scope>
    <source>
        <strain evidence="6 7">SPU_B003</strain>
    </source>
</reference>
<evidence type="ECO:0000313" key="7">
    <source>
        <dbReference type="Proteomes" id="UP000242447"/>
    </source>
</evidence>
<keyword evidence="3 4" id="KW-0408">Iron</keyword>
<evidence type="ECO:0000256" key="2">
    <source>
        <dbReference type="ARBA" id="ARBA00022723"/>
    </source>
</evidence>
<dbReference type="PROSITE" id="PS51007">
    <property type="entry name" value="CYTC"/>
    <property type="match status" value="1"/>
</dbReference>
<dbReference type="Pfam" id="PF13442">
    <property type="entry name" value="Cytochrome_CBB3"/>
    <property type="match status" value="1"/>
</dbReference>
<evidence type="ECO:0000256" key="4">
    <source>
        <dbReference type="PROSITE-ProRule" id="PRU00433"/>
    </source>
</evidence>